<dbReference type="InterPro" id="IPR024083">
    <property type="entry name" value="Fumarase/histidase_N"/>
</dbReference>
<dbReference type="InterPro" id="IPR008948">
    <property type="entry name" value="L-Aspartase-like"/>
</dbReference>
<dbReference type="SUPFAM" id="SSF48557">
    <property type="entry name" value="L-aspartase-like"/>
    <property type="match status" value="1"/>
</dbReference>
<feature type="domain" description="Adenylosuccinate lyase C-terminal" evidence="2">
    <location>
        <begin position="362"/>
        <end position="441"/>
    </location>
</feature>
<name>A0ABV0EJP9_9ENTE</name>
<dbReference type="InterPro" id="IPR000362">
    <property type="entry name" value="Fumarate_lyase_fam"/>
</dbReference>
<accession>A0ABV0EJP9</accession>
<dbReference type="PROSITE" id="PS00163">
    <property type="entry name" value="FUMARATE_LYASES"/>
    <property type="match status" value="1"/>
</dbReference>
<sequence>MRALYDSKSKTLDDKGIKQLFSQEEKYQAWLQVEAALAQAQGELGVIPKEAAEQINAKARIENIDLEKMDEIYQRVGHGFVPFLKVFVMACDEESGKYIHYGATTQNIQQTAQNVLMKKIHQKFLAYVVEIVENLSSLAEKHADTVMAGRTHGKHAIPITYGYKVSVWISELLMSLERMQEVEKRVFTAMMGGAVGAFNSTGEVGIAVQKRVAEILGLEPMLIPSRTISSPKIEYINTLQLLANNLHKVAEEVFQTSIEEFGEVAEGFTNGTVGSSTMPHKINPKLSKGIIANAQMLYSLSTVAYCSSARPFEADSTSNMLFDGVMNQALELMTEILMRAEELSRTLTINEERMKANAALNQGLDNSEYIMMQLAPHIGKDQAHELIYELAIEAELTNTSYRELLLGNELIRSFFSEKAIEELLQPSNYTGLSAQLARQMVKQAKSAIHQYQVQSKEKVYV</sequence>
<protein>
    <submittedName>
        <fullName evidence="3">Adenylosuccinate lyase</fullName>
    </submittedName>
</protein>
<gene>
    <name evidence="3" type="ORF">JZO67_000738</name>
</gene>
<evidence type="ECO:0000259" key="2">
    <source>
        <dbReference type="SMART" id="SM00998"/>
    </source>
</evidence>
<evidence type="ECO:0000313" key="3">
    <source>
        <dbReference type="EMBL" id="MEO1768799.1"/>
    </source>
</evidence>
<keyword evidence="1 3" id="KW-0456">Lyase</keyword>
<keyword evidence="4" id="KW-1185">Reference proteome</keyword>
<dbReference type="CDD" id="cd01597">
    <property type="entry name" value="pCLME"/>
    <property type="match status" value="1"/>
</dbReference>
<organism evidence="3 4">
    <name type="scientific">Candidatus Enterococcus ferrettii</name>
    <dbReference type="NCBI Taxonomy" id="2815324"/>
    <lineage>
        <taxon>Bacteria</taxon>
        <taxon>Bacillati</taxon>
        <taxon>Bacillota</taxon>
        <taxon>Bacilli</taxon>
        <taxon>Lactobacillales</taxon>
        <taxon>Enterococcaceae</taxon>
        <taxon>Enterococcus</taxon>
    </lineage>
</organism>
<dbReference type="InterPro" id="IPR019468">
    <property type="entry name" value="AdenyloSucc_lyase_C"/>
</dbReference>
<dbReference type="InterPro" id="IPR020557">
    <property type="entry name" value="Fumarate_lyase_CS"/>
</dbReference>
<dbReference type="Pfam" id="PF00206">
    <property type="entry name" value="Lyase_1"/>
    <property type="match status" value="1"/>
</dbReference>
<dbReference type="PRINTS" id="PR00145">
    <property type="entry name" value="ARGSUCLYASE"/>
</dbReference>
<dbReference type="PANTHER" id="PTHR43172:SF1">
    <property type="entry name" value="ADENYLOSUCCINATE LYASE"/>
    <property type="match status" value="1"/>
</dbReference>
<comment type="caution">
    <text evidence="3">The sequence shown here is derived from an EMBL/GenBank/DDBJ whole genome shotgun (WGS) entry which is preliminary data.</text>
</comment>
<dbReference type="RefSeq" id="WP_207700901.1">
    <property type="nucleotide sequence ID" value="NZ_JAFREL020000001.1"/>
</dbReference>
<dbReference type="SMART" id="SM00998">
    <property type="entry name" value="ADSL_C"/>
    <property type="match status" value="1"/>
</dbReference>
<dbReference type="Gene3D" id="1.10.275.10">
    <property type="entry name" value="Fumarase/aspartase (N-terminal domain)"/>
    <property type="match status" value="1"/>
</dbReference>
<dbReference type="Gene3D" id="1.20.200.10">
    <property type="entry name" value="Fumarase/aspartase (Central domain)"/>
    <property type="match status" value="1"/>
</dbReference>
<reference evidence="3 4" key="1">
    <citation type="submission" date="2024-02" db="EMBL/GenBank/DDBJ databases">
        <title>The Genome Sequence of Enterococcus sp. DIV0159.</title>
        <authorList>
            <person name="Earl A."/>
            <person name="Manson A."/>
            <person name="Gilmore M."/>
            <person name="Sanders J."/>
            <person name="Shea T."/>
            <person name="Howe W."/>
            <person name="Livny J."/>
            <person name="Cuomo C."/>
            <person name="Neafsey D."/>
            <person name="Birren B."/>
        </authorList>
    </citation>
    <scope>NUCLEOTIDE SEQUENCE [LARGE SCALE GENOMIC DNA]</scope>
    <source>
        <strain evidence="3 4">665A</strain>
    </source>
</reference>
<dbReference type="PANTHER" id="PTHR43172">
    <property type="entry name" value="ADENYLOSUCCINATE LYASE"/>
    <property type="match status" value="1"/>
</dbReference>
<dbReference type="EMBL" id="JAFREL020000001">
    <property type="protein sequence ID" value="MEO1768799.1"/>
    <property type="molecule type" value="Genomic_DNA"/>
</dbReference>
<evidence type="ECO:0000256" key="1">
    <source>
        <dbReference type="ARBA" id="ARBA00023239"/>
    </source>
</evidence>
<evidence type="ECO:0000313" key="4">
    <source>
        <dbReference type="Proteomes" id="UP000664357"/>
    </source>
</evidence>
<dbReference type="Proteomes" id="UP000664357">
    <property type="component" value="Unassembled WGS sequence"/>
</dbReference>
<dbReference type="PRINTS" id="PR00149">
    <property type="entry name" value="FUMRATELYASE"/>
</dbReference>
<dbReference type="InterPro" id="IPR022761">
    <property type="entry name" value="Fumarate_lyase_N"/>
</dbReference>
<dbReference type="Gene3D" id="1.10.40.30">
    <property type="entry name" value="Fumarase/aspartase (C-terminal domain)"/>
    <property type="match status" value="1"/>
</dbReference>
<proteinExistence type="predicted"/>
<dbReference type="GO" id="GO:0016829">
    <property type="term" value="F:lyase activity"/>
    <property type="evidence" value="ECO:0007669"/>
    <property type="project" value="UniProtKB-KW"/>
</dbReference>
<dbReference type="Pfam" id="PF10397">
    <property type="entry name" value="ADSL_C"/>
    <property type="match status" value="1"/>
</dbReference>